<dbReference type="Pfam" id="PF07681">
    <property type="entry name" value="DoxX"/>
    <property type="match status" value="1"/>
</dbReference>
<name>A0A0G0ZCV0_9BACT</name>
<evidence type="ECO:0000256" key="5">
    <source>
        <dbReference type="ARBA" id="ARBA00022989"/>
    </source>
</evidence>
<dbReference type="InterPro" id="IPR051907">
    <property type="entry name" value="DoxX-like_oxidoreductase"/>
</dbReference>
<sequence length="135" mass="15341">MLENIFSQYNDLALLVLRAALGIILIRHGWPKLKSENLKNFSDWLGGIGFPLPMFWAVVVAVVEFFGGLGLILGLLTFWINLLVVIQFLVILFVVNRKKSFAEKEFDLLIFAVALALMFLGSGYWSFDSYFSLLF</sequence>
<keyword evidence="4 7" id="KW-0812">Transmembrane</keyword>
<evidence type="ECO:0000313" key="9">
    <source>
        <dbReference type="Proteomes" id="UP000034951"/>
    </source>
</evidence>
<dbReference type="GO" id="GO:0005886">
    <property type="term" value="C:plasma membrane"/>
    <property type="evidence" value="ECO:0007669"/>
    <property type="project" value="UniProtKB-SubCell"/>
</dbReference>
<comment type="caution">
    <text evidence="8">The sequence shown here is derived from an EMBL/GenBank/DDBJ whole genome shotgun (WGS) entry which is preliminary data.</text>
</comment>
<evidence type="ECO:0000256" key="7">
    <source>
        <dbReference type="SAM" id="Phobius"/>
    </source>
</evidence>
<organism evidence="8 9">
    <name type="scientific">Candidatus Azambacteria bacterium GW2011_GWA1_42_19</name>
    <dbReference type="NCBI Taxonomy" id="1618609"/>
    <lineage>
        <taxon>Bacteria</taxon>
        <taxon>Candidatus Azamiibacteriota</taxon>
    </lineage>
</organism>
<keyword evidence="6 7" id="KW-0472">Membrane</keyword>
<evidence type="ECO:0000256" key="6">
    <source>
        <dbReference type="ARBA" id="ARBA00023136"/>
    </source>
</evidence>
<dbReference type="Proteomes" id="UP000034951">
    <property type="component" value="Unassembled WGS sequence"/>
</dbReference>
<feature type="transmembrane region" description="Helical" evidence="7">
    <location>
        <begin position="42"/>
        <end position="63"/>
    </location>
</feature>
<keyword evidence="3" id="KW-1003">Cell membrane</keyword>
<evidence type="ECO:0000313" key="8">
    <source>
        <dbReference type="EMBL" id="KKS46555.1"/>
    </source>
</evidence>
<comment type="subcellular location">
    <subcellularLocation>
        <location evidence="1">Cell membrane</location>
        <topology evidence="1">Multi-pass membrane protein</topology>
    </subcellularLocation>
</comment>
<feature type="transmembrane region" description="Helical" evidence="7">
    <location>
        <begin position="106"/>
        <end position="127"/>
    </location>
</feature>
<accession>A0A0G0ZCV0</accession>
<protein>
    <submittedName>
        <fullName evidence="8">DoxX family protein</fullName>
    </submittedName>
</protein>
<reference evidence="8 9" key="1">
    <citation type="journal article" date="2015" name="Nature">
        <title>rRNA introns, odd ribosomes, and small enigmatic genomes across a large radiation of phyla.</title>
        <authorList>
            <person name="Brown C.T."/>
            <person name="Hug L.A."/>
            <person name="Thomas B.C."/>
            <person name="Sharon I."/>
            <person name="Castelle C.J."/>
            <person name="Singh A."/>
            <person name="Wilkins M.J."/>
            <person name="Williams K.H."/>
            <person name="Banfield J.F."/>
        </authorList>
    </citation>
    <scope>NUCLEOTIDE SEQUENCE [LARGE SCALE GENOMIC DNA]</scope>
</reference>
<dbReference type="EMBL" id="LCDE01000001">
    <property type="protein sequence ID" value="KKS46555.1"/>
    <property type="molecule type" value="Genomic_DNA"/>
</dbReference>
<evidence type="ECO:0000256" key="3">
    <source>
        <dbReference type="ARBA" id="ARBA00022475"/>
    </source>
</evidence>
<dbReference type="AlphaFoldDB" id="A0A0G0ZCV0"/>
<feature type="transmembrane region" description="Helical" evidence="7">
    <location>
        <begin position="69"/>
        <end position="94"/>
    </location>
</feature>
<comment type="similarity">
    <text evidence="2">Belongs to the DoxX family.</text>
</comment>
<proteinExistence type="inferred from homology"/>
<dbReference type="PANTHER" id="PTHR33452">
    <property type="entry name" value="OXIDOREDUCTASE CATD-RELATED"/>
    <property type="match status" value="1"/>
</dbReference>
<dbReference type="InterPro" id="IPR032808">
    <property type="entry name" value="DoxX"/>
</dbReference>
<keyword evidence="5 7" id="KW-1133">Transmembrane helix</keyword>
<evidence type="ECO:0000256" key="1">
    <source>
        <dbReference type="ARBA" id="ARBA00004651"/>
    </source>
</evidence>
<dbReference type="PANTHER" id="PTHR33452:SF1">
    <property type="entry name" value="INNER MEMBRANE PROTEIN YPHA-RELATED"/>
    <property type="match status" value="1"/>
</dbReference>
<gene>
    <name evidence="8" type="ORF">UV10_C0001G0012</name>
</gene>
<evidence type="ECO:0000256" key="4">
    <source>
        <dbReference type="ARBA" id="ARBA00022692"/>
    </source>
</evidence>
<evidence type="ECO:0000256" key="2">
    <source>
        <dbReference type="ARBA" id="ARBA00006679"/>
    </source>
</evidence>